<proteinExistence type="predicted"/>
<keyword evidence="1" id="KW-0732">Signal</keyword>
<dbReference type="InterPro" id="IPR017738">
    <property type="entry name" value="T6SS-assoc_VCA0118"/>
</dbReference>
<dbReference type="Pfam" id="PF11319">
    <property type="entry name" value="VasI"/>
    <property type="match status" value="1"/>
</dbReference>
<name>A0ABZ2GD62_9GAMM</name>
<sequence length="186" mass="20672">MFLTIAPLLLATAAPPAPAWQALWEQCRNETAAELRLACYDALGREAERNGTLSQPHDKSPRHDTFTLGREAKSGDVTLTRELADGNMLVISCASEITHLRLILRTPWEEATVTSQLDGVTVSDGWFIRNRGLLLESGRGLPAIETLKRWIGHRELVLNGEKGHVMRIDLTGLAEALAPLRQQCRW</sequence>
<accession>A0ABZ2GD62</accession>
<feature type="signal peptide" evidence="1">
    <location>
        <begin position="1"/>
        <end position="19"/>
    </location>
</feature>
<dbReference type="EMBL" id="CP125967">
    <property type="protein sequence ID" value="WWO39811.1"/>
    <property type="molecule type" value="Genomic_DNA"/>
</dbReference>
<evidence type="ECO:0000313" key="2">
    <source>
        <dbReference type="EMBL" id="WWO39811.1"/>
    </source>
</evidence>
<protein>
    <submittedName>
        <fullName evidence="2">Type VI secretion system-associated protein VasI</fullName>
    </submittedName>
</protein>
<evidence type="ECO:0000313" key="3">
    <source>
        <dbReference type="Proteomes" id="UP001379444"/>
    </source>
</evidence>
<organism evidence="2 3">
    <name type="scientific">Pectobacterium cacticida</name>
    <dbReference type="NCBI Taxonomy" id="69221"/>
    <lineage>
        <taxon>Bacteria</taxon>
        <taxon>Pseudomonadati</taxon>
        <taxon>Pseudomonadota</taxon>
        <taxon>Gammaproteobacteria</taxon>
        <taxon>Enterobacterales</taxon>
        <taxon>Pectobacteriaceae</taxon>
        <taxon>Pectobacterium</taxon>
    </lineage>
</organism>
<keyword evidence="3" id="KW-1185">Reference proteome</keyword>
<feature type="chain" id="PRO_5047511161" evidence="1">
    <location>
        <begin position="20"/>
        <end position="186"/>
    </location>
</feature>
<dbReference type="NCBIfam" id="TIGR03360">
    <property type="entry name" value="VI_minor_1"/>
    <property type="match status" value="1"/>
</dbReference>
<dbReference type="Proteomes" id="UP001379444">
    <property type="component" value="Chromosome"/>
</dbReference>
<evidence type="ECO:0000256" key="1">
    <source>
        <dbReference type="SAM" id="SignalP"/>
    </source>
</evidence>
<gene>
    <name evidence="2" type="primary">vasI</name>
    <name evidence="2" type="ORF">QNA12_07485</name>
</gene>
<dbReference type="RefSeq" id="WP_264496207.1">
    <property type="nucleotide sequence ID" value="NZ_CP109947.1"/>
</dbReference>
<reference evidence="2 3" key="1">
    <citation type="journal article" date="2024" name="Front. Plant Sci.">
        <title>Comprehensive phenomic and genomic studies of the species, Pectobacterium cacticida and proposal for reclassification as Alcorniella cacticida comb. nov.</title>
        <authorList>
            <person name="Jonca J."/>
            <person name="Pirhonen M."/>
            <person name="Waleron M.M."/>
            <person name="Gawor J."/>
            <person name="Mrozik A."/>
            <person name="Smoktunowicz M."/>
            <person name="Waleron K."/>
            <person name="Waleron M."/>
        </authorList>
    </citation>
    <scope>NUCLEOTIDE SEQUENCE [LARGE SCALE GENOMIC DNA]</scope>
    <source>
        <strain evidence="2 3">DPMP6</strain>
    </source>
</reference>